<organism evidence="2 3">
    <name type="scientific">Poecilia mexicana</name>
    <dbReference type="NCBI Taxonomy" id="48701"/>
    <lineage>
        <taxon>Eukaryota</taxon>
        <taxon>Metazoa</taxon>
        <taxon>Chordata</taxon>
        <taxon>Craniata</taxon>
        <taxon>Vertebrata</taxon>
        <taxon>Euteleostomi</taxon>
        <taxon>Actinopterygii</taxon>
        <taxon>Neopterygii</taxon>
        <taxon>Teleostei</taxon>
        <taxon>Neoteleostei</taxon>
        <taxon>Acanthomorphata</taxon>
        <taxon>Ovalentaria</taxon>
        <taxon>Atherinomorphae</taxon>
        <taxon>Cyprinodontiformes</taxon>
        <taxon>Poeciliidae</taxon>
        <taxon>Poeciliinae</taxon>
        <taxon>Poecilia</taxon>
    </lineage>
</organism>
<evidence type="ECO:0000313" key="2">
    <source>
        <dbReference type="Ensembl" id="ENSPMEP00000009680.1"/>
    </source>
</evidence>
<accession>A0A3B3X3Y4</accession>
<feature type="region of interest" description="Disordered" evidence="1">
    <location>
        <begin position="1"/>
        <end position="23"/>
    </location>
</feature>
<reference evidence="2" key="2">
    <citation type="submission" date="2025-09" db="UniProtKB">
        <authorList>
            <consortium name="Ensembl"/>
        </authorList>
    </citation>
    <scope>IDENTIFICATION</scope>
</reference>
<proteinExistence type="predicted"/>
<evidence type="ECO:0000256" key="1">
    <source>
        <dbReference type="SAM" id="MobiDB-lite"/>
    </source>
</evidence>
<keyword evidence="3" id="KW-1185">Reference proteome</keyword>
<evidence type="ECO:0000313" key="3">
    <source>
        <dbReference type="Proteomes" id="UP000261480"/>
    </source>
</evidence>
<reference evidence="2" key="1">
    <citation type="submission" date="2025-08" db="UniProtKB">
        <authorList>
            <consortium name="Ensembl"/>
        </authorList>
    </citation>
    <scope>IDENTIFICATION</scope>
</reference>
<protein>
    <submittedName>
        <fullName evidence="2">Uncharacterized protein</fullName>
    </submittedName>
</protein>
<dbReference type="Proteomes" id="UP000261480">
    <property type="component" value="Unplaced"/>
</dbReference>
<dbReference type="Ensembl" id="ENSPMET00000000380.1">
    <property type="protein sequence ID" value="ENSPMEP00000009680.1"/>
    <property type="gene ID" value="ENSPMEG00000000758.1"/>
</dbReference>
<sequence length="89" mass="9827">MPARSPGKAGRSRGPAAPSCSSTCFRTGERRRRRGLVKTRTLIRSRCTPSLCQGLTSRFVLLSVTADRRTNYPLCAETRRSGVRGLCEQ</sequence>
<name>A0A3B3X3Y4_9TELE</name>
<dbReference type="AlphaFoldDB" id="A0A3B3X3Y4"/>